<keyword evidence="1" id="KW-0808">Transferase</keyword>
<evidence type="ECO:0000256" key="1">
    <source>
        <dbReference type="ARBA" id="ARBA00022679"/>
    </source>
</evidence>
<evidence type="ECO:0000256" key="2">
    <source>
        <dbReference type="ARBA" id="ARBA00023315"/>
    </source>
</evidence>
<comment type="caution">
    <text evidence="4">The sequence shown here is derived from an EMBL/GenBank/DDBJ whole genome shotgun (WGS) entry which is preliminary data.</text>
</comment>
<dbReference type="Proteomes" id="UP000740926">
    <property type="component" value="Unassembled WGS sequence"/>
</dbReference>
<name>A0A9P6Y4N8_9FUNG</name>
<keyword evidence="2" id="KW-0012">Acyltransferase</keyword>
<dbReference type="GO" id="GO:0016747">
    <property type="term" value="F:acyltransferase activity, transferring groups other than amino-acyl groups"/>
    <property type="evidence" value="ECO:0007669"/>
    <property type="project" value="InterPro"/>
</dbReference>
<sequence length="156" mass="17456">MAMEFRVLPAGAPERQQLAQWYHAQWGRDAGLSLEQELQRLNPVQDADGFPHLIAAFDGGQLVGAVQLKRREMQAFPQYEHWLGSVFVAESHRGRGLASGLVEQAVTQAAQMGVCELYLQTEALDGGLYSRLGWMPLQEADNRNYRVLVMVRTLSS</sequence>
<dbReference type="SUPFAM" id="SSF55729">
    <property type="entry name" value="Acyl-CoA N-acyltransferases (Nat)"/>
    <property type="match status" value="1"/>
</dbReference>
<dbReference type="AlphaFoldDB" id="A0A9P6Y4N8"/>
<evidence type="ECO:0000313" key="5">
    <source>
        <dbReference type="Proteomes" id="UP000740926"/>
    </source>
</evidence>
<dbReference type="Pfam" id="PF00583">
    <property type="entry name" value="Acetyltransf_1"/>
    <property type="match status" value="1"/>
</dbReference>
<dbReference type="EMBL" id="JAANIU010007039">
    <property type="protein sequence ID" value="KAG1539289.1"/>
    <property type="molecule type" value="Genomic_DNA"/>
</dbReference>
<evidence type="ECO:0000259" key="3">
    <source>
        <dbReference type="PROSITE" id="PS51186"/>
    </source>
</evidence>
<dbReference type="InterPro" id="IPR050832">
    <property type="entry name" value="Bact_Acetyltransf"/>
</dbReference>
<dbReference type="PROSITE" id="PS51186">
    <property type="entry name" value="GNAT"/>
    <property type="match status" value="1"/>
</dbReference>
<gene>
    <name evidence="4" type="ORF">G6F50_014535</name>
</gene>
<protein>
    <recommendedName>
        <fullName evidence="3">N-acetyltransferase domain-containing protein</fullName>
    </recommendedName>
</protein>
<dbReference type="PANTHER" id="PTHR43877">
    <property type="entry name" value="AMINOALKYLPHOSPHONATE N-ACETYLTRANSFERASE-RELATED-RELATED"/>
    <property type="match status" value="1"/>
</dbReference>
<keyword evidence="5" id="KW-1185">Reference proteome</keyword>
<proteinExistence type="predicted"/>
<accession>A0A9P6Y4N8</accession>
<feature type="domain" description="N-acetyltransferase" evidence="3">
    <location>
        <begin position="3"/>
        <end position="155"/>
    </location>
</feature>
<dbReference type="InterPro" id="IPR000182">
    <property type="entry name" value="GNAT_dom"/>
</dbReference>
<dbReference type="CDD" id="cd04301">
    <property type="entry name" value="NAT_SF"/>
    <property type="match status" value="1"/>
</dbReference>
<dbReference type="Gene3D" id="3.40.630.30">
    <property type="match status" value="1"/>
</dbReference>
<evidence type="ECO:0000313" key="4">
    <source>
        <dbReference type="EMBL" id="KAG1539289.1"/>
    </source>
</evidence>
<dbReference type="InterPro" id="IPR016181">
    <property type="entry name" value="Acyl_CoA_acyltransferase"/>
</dbReference>
<organism evidence="4 5">
    <name type="scientific">Rhizopus delemar</name>
    <dbReference type="NCBI Taxonomy" id="936053"/>
    <lineage>
        <taxon>Eukaryota</taxon>
        <taxon>Fungi</taxon>
        <taxon>Fungi incertae sedis</taxon>
        <taxon>Mucoromycota</taxon>
        <taxon>Mucoromycotina</taxon>
        <taxon>Mucoromycetes</taxon>
        <taxon>Mucorales</taxon>
        <taxon>Mucorineae</taxon>
        <taxon>Rhizopodaceae</taxon>
        <taxon>Rhizopus</taxon>
    </lineage>
</organism>
<reference evidence="4 5" key="1">
    <citation type="journal article" date="2020" name="Microb. Genom.">
        <title>Genetic diversity of clinical and environmental Mucorales isolates obtained from an investigation of mucormycosis cases among solid organ transplant recipients.</title>
        <authorList>
            <person name="Nguyen M.H."/>
            <person name="Kaul D."/>
            <person name="Muto C."/>
            <person name="Cheng S.J."/>
            <person name="Richter R.A."/>
            <person name="Bruno V.M."/>
            <person name="Liu G."/>
            <person name="Beyhan S."/>
            <person name="Sundermann A.J."/>
            <person name="Mounaud S."/>
            <person name="Pasculle A.W."/>
            <person name="Nierman W.C."/>
            <person name="Driscoll E."/>
            <person name="Cumbie R."/>
            <person name="Clancy C.J."/>
            <person name="Dupont C.L."/>
        </authorList>
    </citation>
    <scope>NUCLEOTIDE SEQUENCE [LARGE SCALE GENOMIC DNA]</scope>
    <source>
        <strain evidence="4 5">GL24</strain>
    </source>
</reference>